<name>A0A516NU64_9NOCA</name>
<accession>A0A516NU64</accession>
<dbReference type="RefSeq" id="WP_143983247.1">
    <property type="nucleotide sequence ID" value="NZ_CP041695.1"/>
</dbReference>
<evidence type="ECO:0000313" key="3">
    <source>
        <dbReference type="Proteomes" id="UP000317039"/>
    </source>
</evidence>
<organism evidence="2 3">
    <name type="scientific">Nocardia otitidiscaviarum</name>
    <dbReference type="NCBI Taxonomy" id="1823"/>
    <lineage>
        <taxon>Bacteria</taxon>
        <taxon>Bacillati</taxon>
        <taxon>Actinomycetota</taxon>
        <taxon>Actinomycetes</taxon>
        <taxon>Mycobacteriales</taxon>
        <taxon>Nocardiaceae</taxon>
        <taxon>Nocardia</taxon>
    </lineage>
</organism>
<evidence type="ECO:0000256" key="1">
    <source>
        <dbReference type="SAM" id="MobiDB-lite"/>
    </source>
</evidence>
<dbReference type="GeneID" id="80336669"/>
<sequence length="82" mass="8945">MGVPARRDDGEDARKLRLAPDDDGPRYLQHADGTWSMVGPDGWPVSLDEYAELHADAMSAIAAVAVEVIDVEPISVRDSEIR</sequence>
<protein>
    <submittedName>
        <fullName evidence="2">Uncharacterized protein</fullName>
    </submittedName>
</protein>
<reference evidence="2 3" key="1">
    <citation type="submission" date="2019-07" db="EMBL/GenBank/DDBJ databases">
        <title>Complete Genome Sequence and Methylome Analysis of Nocardia otitidis-caviarum NEB252.</title>
        <authorList>
            <person name="Fomenkov A."/>
            <person name="Anton B.P."/>
            <person name="Vincze T."/>
            <person name="Roberts R.J."/>
        </authorList>
    </citation>
    <scope>NUCLEOTIDE SEQUENCE [LARGE SCALE GENOMIC DNA]</scope>
    <source>
        <strain evidence="2 3">NEB252</strain>
    </source>
</reference>
<dbReference type="EMBL" id="CP041695">
    <property type="protein sequence ID" value="QDP82401.1"/>
    <property type="molecule type" value="Genomic_DNA"/>
</dbReference>
<dbReference type="Proteomes" id="UP000317039">
    <property type="component" value="Chromosome"/>
</dbReference>
<dbReference type="AlphaFoldDB" id="A0A516NU64"/>
<dbReference type="KEGG" id="nod:FOH10_30400"/>
<proteinExistence type="predicted"/>
<gene>
    <name evidence="2" type="ORF">FOH10_30400</name>
</gene>
<evidence type="ECO:0000313" key="2">
    <source>
        <dbReference type="EMBL" id="QDP82401.1"/>
    </source>
</evidence>
<feature type="region of interest" description="Disordered" evidence="1">
    <location>
        <begin position="1"/>
        <end position="25"/>
    </location>
</feature>